<proteinExistence type="predicted"/>
<accession>A0A1Y6CHB2</accession>
<gene>
    <name evidence="2" type="ORF">SAMN06296036_11786</name>
</gene>
<name>A0A1Y6CHB2_9BACT</name>
<organism evidence="2 3">
    <name type="scientific">Pseudobacteriovorax antillogorgiicola</name>
    <dbReference type="NCBI Taxonomy" id="1513793"/>
    <lineage>
        <taxon>Bacteria</taxon>
        <taxon>Pseudomonadati</taxon>
        <taxon>Bdellovibrionota</taxon>
        <taxon>Oligoflexia</taxon>
        <taxon>Oligoflexales</taxon>
        <taxon>Pseudobacteriovoracaceae</taxon>
        <taxon>Pseudobacteriovorax</taxon>
    </lineage>
</organism>
<feature type="compositionally biased region" description="Pro residues" evidence="1">
    <location>
        <begin position="275"/>
        <end position="291"/>
    </location>
</feature>
<dbReference type="OrthoDB" id="6277739at2"/>
<dbReference type="EMBL" id="FWZT01000017">
    <property type="protein sequence ID" value="SMF55173.1"/>
    <property type="molecule type" value="Genomic_DNA"/>
</dbReference>
<sequence>MKFIPKKSQRQIVASIVASASLGSSVSYGIPSNSNQVSILSTLQAKARAESEVLKGVAIFSDSEVDQTIYVSPANKRRVGSLFQLTDAPNCNAYEASFRTTYVYPSNIDNISSEELKTYAQSPFSPYFDMKYGNYVRYQTILDRLANTLVEASETDLSDPTFSIKINNITALSNLFATFNETAAKTFKVAKLDTDTQSNKVVGKGNAAWTVWGNEEAELQNVVNALGSRNIDYRNLNVRRLPIFDIRSQISFSLERQPEQTLNPLGDLVDNTVPNPSPAPDTLPPESPVPLPSNSVPLPTIETGTFGGAPLNENLTDDATVSSALTAKDPQTGEDMAVKVKTNTPKNNGAGVISIPISQGALCAIPALRTALVSVPKYGPVQSSVQPLVFSDFTRRNTSLLAQTVALNYSYYLRTEPTKVSCTLDGAKFQSFLSTKKNSGFLFWRKKKSSETFTDIQKAGISCTVFESPGNGINVEDLRQKFSQEIAAEYLTQISGFSYKVDTSPAVLPTEHQRFFNDAGSAMKGLCGTNPYCQIGAIAIQNAPQLFGSTSAGRNVTVNRDFKFYRNYDYTGFTVEPSSSTIEIFFE</sequence>
<dbReference type="STRING" id="1513793.SAMN06296036_11786"/>
<evidence type="ECO:0000313" key="3">
    <source>
        <dbReference type="Proteomes" id="UP000192907"/>
    </source>
</evidence>
<reference evidence="3" key="1">
    <citation type="submission" date="2017-04" db="EMBL/GenBank/DDBJ databases">
        <authorList>
            <person name="Varghese N."/>
            <person name="Submissions S."/>
        </authorList>
    </citation>
    <scope>NUCLEOTIDE SEQUENCE [LARGE SCALE GENOMIC DNA]</scope>
    <source>
        <strain evidence="3">RKEM611</strain>
    </source>
</reference>
<feature type="region of interest" description="Disordered" evidence="1">
    <location>
        <begin position="270"/>
        <end position="295"/>
    </location>
</feature>
<dbReference type="Proteomes" id="UP000192907">
    <property type="component" value="Unassembled WGS sequence"/>
</dbReference>
<keyword evidence="3" id="KW-1185">Reference proteome</keyword>
<evidence type="ECO:0000256" key="1">
    <source>
        <dbReference type="SAM" id="MobiDB-lite"/>
    </source>
</evidence>
<protein>
    <submittedName>
        <fullName evidence="2">Uncharacterized protein</fullName>
    </submittedName>
</protein>
<dbReference type="RefSeq" id="WP_132322056.1">
    <property type="nucleotide sequence ID" value="NZ_FWZT01000017.1"/>
</dbReference>
<evidence type="ECO:0000313" key="2">
    <source>
        <dbReference type="EMBL" id="SMF55173.1"/>
    </source>
</evidence>
<dbReference type="AlphaFoldDB" id="A0A1Y6CHB2"/>